<proteinExistence type="predicted"/>
<accession>A0A846X3M0</accession>
<name>A0A846X3M0_9ACTN</name>
<sequence>MRSPGATDFGAGVCVGAALGVDGALVLGADGTPGFGVAGALGFGEEGTDGEGADGAAVAEAGISSAPDTRTVTTPIVPRRSAALVRVPSAKVEPS</sequence>
<comment type="caution">
    <text evidence="1">The sequence shown here is derived from an EMBL/GenBank/DDBJ whole genome shotgun (WGS) entry which is preliminary data.</text>
</comment>
<evidence type="ECO:0000313" key="1">
    <source>
        <dbReference type="EMBL" id="NKY19964.1"/>
    </source>
</evidence>
<organism evidence="1 2">
    <name type="scientific">Tsukamurella spumae</name>
    <dbReference type="NCBI Taxonomy" id="44753"/>
    <lineage>
        <taxon>Bacteria</taxon>
        <taxon>Bacillati</taxon>
        <taxon>Actinomycetota</taxon>
        <taxon>Actinomycetes</taxon>
        <taxon>Mycobacteriales</taxon>
        <taxon>Tsukamurellaceae</taxon>
        <taxon>Tsukamurella</taxon>
    </lineage>
</organism>
<dbReference type="RefSeq" id="WP_168546940.1">
    <property type="nucleotide sequence ID" value="NZ_BAAAKS010000018.1"/>
</dbReference>
<evidence type="ECO:0000313" key="2">
    <source>
        <dbReference type="Proteomes" id="UP000582646"/>
    </source>
</evidence>
<dbReference type="Proteomes" id="UP000582646">
    <property type="component" value="Unassembled WGS sequence"/>
</dbReference>
<keyword evidence="2" id="KW-1185">Reference proteome</keyword>
<dbReference type="AlphaFoldDB" id="A0A846X3M0"/>
<gene>
    <name evidence="1" type="ORF">HF999_16505</name>
</gene>
<reference evidence="1 2" key="1">
    <citation type="submission" date="2020-04" db="EMBL/GenBank/DDBJ databases">
        <title>MicrobeNet Type strains.</title>
        <authorList>
            <person name="Nicholson A.C."/>
        </authorList>
    </citation>
    <scope>NUCLEOTIDE SEQUENCE [LARGE SCALE GENOMIC DNA]</scope>
    <source>
        <strain evidence="1 2">DSM 44113</strain>
    </source>
</reference>
<dbReference type="EMBL" id="JAAXOQ010000024">
    <property type="protein sequence ID" value="NKY19964.1"/>
    <property type="molecule type" value="Genomic_DNA"/>
</dbReference>
<protein>
    <submittedName>
        <fullName evidence="1">Uncharacterized protein</fullName>
    </submittedName>
</protein>